<name>A0ABX7QR62_9GAMM</name>
<feature type="transmembrane region" description="Helical" evidence="1">
    <location>
        <begin position="98"/>
        <end position="115"/>
    </location>
</feature>
<dbReference type="RefSeq" id="WP_207354965.1">
    <property type="nucleotide sequence ID" value="NZ_CP071503.1"/>
</dbReference>
<proteinExistence type="predicted"/>
<dbReference type="Proteomes" id="UP000662770">
    <property type="component" value="Chromosome"/>
</dbReference>
<keyword evidence="1" id="KW-0812">Transmembrane</keyword>
<keyword evidence="1" id="KW-1133">Transmembrane helix</keyword>
<accession>A0ABX7QR62</accession>
<evidence type="ECO:0000313" key="3">
    <source>
        <dbReference type="Proteomes" id="UP000662770"/>
    </source>
</evidence>
<protein>
    <submittedName>
        <fullName evidence="2">Uncharacterized protein</fullName>
    </submittedName>
</protein>
<evidence type="ECO:0000256" key="1">
    <source>
        <dbReference type="SAM" id="Phobius"/>
    </source>
</evidence>
<keyword evidence="3" id="KW-1185">Reference proteome</keyword>
<keyword evidence="1" id="KW-0472">Membrane</keyword>
<sequence length="122" mass="13953">MVKIIKKNRMPPQTEAIADNILVSTPEVKAFQDPDFHLLASFDKNDRHTILKFRTKNNVTIKEAIALFKARQIELESLKEFRQAALNKPKKKKKRSKIIKSHGGIMSSLVAVISVRDWGKTK</sequence>
<evidence type="ECO:0000313" key="2">
    <source>
        <dbReference type="EMBL" id="QSX33754.1"/>
    </source>
</evidence>
<gene>
    <name evidence="2" type="ORF">JYB87_00415</name>
</gene>
<reference evidence="2 3" key="1">
    <citation type="submission" date="2021-03" db="EMBL/GenBank/DDBJ databases">
        <title>Novel species identification of genus Shewanella.</title>
        <authorList>
            <person name="Liu G."/>
            <person name="Zhang Q."/>
        </authorList>
    </citation>
    <scope>NUCLEOTIDE SEQUENCE [LARGE SCALE GENOMIC DNA]</scope>
    <source>
        <strain evidence="2 3">FJAT-51800</strain>
    </source>
</reference>
<dbReference type="EMBL" id="CP071503">
    <property type="protein sequence ID" value="QSX33754.1"/>
    <property type="molecule type" value="Genomic_DNA"/>
</dbReference>
<organism evidence="2 3">
    <name type="scientific">Shewanella avicenniae</name>
    <dbReference type="NCBI Taxonomy" id="2814294"/>
    <lineage>
        <taxon>Bacteria</taxon>
        <taxon>Pseudomonadati</taxon>
        <taxon>Pseudomonadota</taxon>
        <taxon>Gammaproteobacteria</taxon>
        <taxon>Alteromonadales</taxon>
        <taxon>Shewanellaceae</taxon>
        <taxon>Shewanella</taxon>
    </lineage>
</organism>